<evidence type="ECO:0000313" key="3">
    <source>
        <dbReference type="Proteomes" id="UP000479132"/>
    </source>
</evidence>
<dbReference type="InterPro" id="IPR011250">
    <property type="entry name" value="OMP/PagP_B-barrel"/>
</dbReference>
<protein>
    <submittedName>
        <fullName evidence="2">Acyloxyacyl hydrolase</fullName>
    </submittedName>
</protein>
<dbReference type="EMBL" id="JAALLS010000006">
    <property type="protein sequence ID" value="NGP87907.1"/>
    <property type="molecule type" value="Genomic_DNA"/>
</dbReference>
<keyword evidence="2" id="KW-0378">Hydrolase</keyword>
<dbReference type="GO" id="GO:0016787">
    <property type="term" value="F:hydrolase activity"/>
    <property type="evidence" value="ECO:0007669"/>
    <property type="project" value="UniProtKB-KW"/>
</dbReference>
<dbReference type="Gene3D" id="2.40.160.20">
    <property type="match status" value="1"/>
</dbReference>
<reference evidence="2 3" key="1">
    <citation type="submission" date="2020-02" db="EMBL/GenBank/DDBJ databases">
        <title>Aliifodinibius halophilus 2W32, complete genome.</title>
        <authorList>
            <person name="Li Y."/>
            <person name="Wu S."/>
        </authorList>
    </citation>
    <scope>NUCLEOTIDE SEQUENCE [LARGE SCALE GENOMIC DNA]</scope>
    <source>
        <strain evidence="2 3">2W32</strain>
    </source>
</reference>
<dbReference type="Proteomes" id="UP000479132">
    <property type="component" value="Unassembled WGS sequence"/>
</dbReference>
<evidence type="ECO:0000256" key="1">
    <source>
        <dbReference type="SAM" id="SignalP"/>
    </source>
</evidence>
<evidence type="ECO:0000313" key="2">
    <source>
        <dbReference type="EMBL" id="NGP87907.1"/>
    </source>
</evidence>
<keyword evidence="3" id="KW-1185">Reference proteome</keyword>
<name>A0A6M1T1M7_9BACT</name>
<dbReference type="AlphaFoldDB" id="A0A6M1T1M7"/>
<gene>
    <name evidence="2" type="ORF">G3569_06050</name>
</gene>
<keyword evidence="1" id="KW-0732">Signal</keyword>
<proteinExistence type="predicted"/>
<comment type="caution">
    <text evidence="2">The sequence shown here is derived from an EMBL/GenBank/DDBJ whole genome shotgun (WGS) entry which is preliminary data.</text>
</comment>
<sequence>MFNRFLILIVLLLLASGIYSASAQADKNTPPPSSASQKKFFDHFNWIPADANNVHEFHIVGGYSFHSSRGFWGKIPKGELQVFGLRYNRKILELNNKHLIEYVTELNLSVDYTLVPTKYDYGAGHFWGFGATPLGFQLNFNEINTLQPFLKTSTGFMYFRKRFPSEEGMRFNFTLELGGGVELLLTDNISFTLGYKYHHMSNFFFGTINPGIDSNIFYTGITIF</sequence>
<accession>A0A6M1T1M7</accession>
<dbReference type="InterPro" id="IPR018550">
    <property type="entry name" value="Lipid-A_deacylase-rel"/>
</dbReference>
<feature type="chain" id="PRO_5026650969" evidence="1">
    <location>
        <begin position="24"/>
        <end position="224"/>
    </location>
</feature>
<dbReference type="SUPFAM" id="SSF56925">
    <property type="entry name" value="OMPA-like"/>
    <property type="match status" value="1"/>
</dbReference>
<dbReference type="Pfam" id="PF09411">
    <property type="entry name" value="PagL"/>
    <property type="match status" value="1"/>
</dbReference>
<organism evidence="2 3">
    <name type="scientific">Fodinibius halophilus</name>
    <dbReference type="NCBI Taxonomy" id="1736908"/>
    <lineage>
        <taxon>Bacteria</taxon>
        <taxon>Pseudomonadati</taxon>
        <taxon>Balneolota</taxon>
        <taxon>Balneolia</taxon>
        <taxon>Balneolales</taxon>
        <taxon>Balneolaceae</taxon>
        <taxon>Fodinibius</taxon>
    </lineage>
</organism>
<dbReference type="RefSeq" id="WP_165267108.1">
    <property type="nucleotide sequence ID" value="NZ_JAALLS010000006.1"/>
</dbReference>
<feature type="signal peptide" evidence="1">
    <location>
        <begin position="1"/>
        <end position="23"/>
    </location>
</feature>